<feature type="transmembrane region" description="Helical" evidence="7">
    <location>
        <begin position="173"/>
        <end position="192"/>
    </location>
</feature>
<dbReference type="STRING" id="1868482.ENSTSYP00000008338"/>
<evidence type="ECO:0000256" key="2">
    <source>
        <dbReference type="ARBA" id="ARBA00008337"/>
    </source>
</evidence>
<organism evidence="9 10">
    <name type="scientific">Carlito syrichta</name>
    <name type="common">Philippine tarsier</name>
    <name type="synonym">Tarsius syrichta</name>
    <dbReference type="NCBI Taxonomy" id="1868482"/>
    <lineage>
        <taxon>Eukaryota</taxon>
        <taxon>Metazoa</taxon>
        <taxon>Chordata</taxon>
        <taxon>Craniata</taxon>
        <taxon>Vertebrata</taxon>
        <taxon>Euteleostomi</taxon>
        <taxon>Mammalia</taxon>
        <taxon>Eutheria</taxon>
        <taxon>Euarchontoglires</taxon>
        <taxon>Primates</taxon>
        <taxon>Haplorrhini</taxon>
        <taxon>Tarsiiformes</taxon>
        <taxon>Tarsiidae</taxon>
        <taxon>Carlito</taxon>
    </lineage>
</organism>
<dbReference type="GO" id="GO:0016125">
    <property type="term" value="P:sterol metabolic process"/>
    <property type="evidence" value="ECO:0007669"/>
    <property type="project" value="InterPro"/>
</dbReference>
<evidence type="ECO:0000256" key="6">
    <source>
        <dbReference type="PROSITE-ProRule" id="PRU01087"/>
    </source>
</evidence>
<evidence type="ECO:0000313" key="10">
    <source>
        <dbReference type="RefSeq" id="XP_021568146.1"/>
    </source>
</evidence>
<protein>
    <submittedName>
        <fullName evidence="10">LOW QUALITY PROTEIN: emopamil-binding protein-like</fullName>
    </submittedName>
</protein>
<dbReference type="PROSITE" id="PS51751">
    <property type="entry name" value="EXPERA"/>
    <property type="match status" value="1"/>
</dbReference>
<dbReference type="GO" id="GO:0005783">
    <property type="term" value="C:endoplasmic reticulum"/>
    <property type="evidence" value="ECO:0007669"/>
    <property type="project" value="TreeGrafter"/>
</dbReference>
<evidence type="ECO:0000256" key="5">
    <source>
        <dbReference type="ARBA" id="ARBA00023136"/>
    </source>
</evidence>
<keyword evidence="4 6" id="KW-1133">Transmembrane helix</keyword>
<dbReference type="Proteomes" id="UP000189704">
    <property type="component" value="Unplaced"/>
</dbReference>
<name>A0A3Q0DY53_CARSF</name>
<reference evidence="10" key="1">
    <citation type="submission" date="2025-08" db="UniProtKB">
        <authorList>
            <consortium name="RefSeq"/>
        </authorList>
    </citation>
    <scope>IDENTIFICATION</scope>
</reference>
<comment type="subcellular location">
    <subcellularLocation>
        <location evidence="1">Membrane</location>
        <topology evidence="1">Multi-pass membrane protein</topology>
    </subcellularLocation>
</comment>
<keyword evidence="5 6" id="KW-0472">Membrane</keyword>
<evidence type="ECO:0000259" key="8">
    <source>
        <dbReference type="PROSITE" id="PS51751"/>
    </source>
</evidence>
<accession>A0A3Q0DY53</accession>
<keyword evidence="9" id="KW-1185">Reference proteome</keyword>
<dbReference type="GO" id="GO:0047750">
    <property type="term" value="F:cholestenol delta-isomerase activity"/>
    <property type="evidence" value="ECO:0007669"/>
    <property type="project" value="InterPro"/>
</dbReference>
<dbReference type="PANTHER" id="PTHR14207:SF1">
    <property type="entry name" value="EMOPAMIL-BINDING PROTEIN-LIKE"/>
    <property type="match status" value="1"/>
</dbReference>
<sequence length="213" mass="24184">MLDVAISTVQIAKLQDLSQDCIGVVSPAPEQDVDTGKWCAMPHVHGAILWLCHYSKACLCFLLSEGPFVYLSLVGNVANSDGLIATLWKEYGKADARWLYSDPTIVSLEILTVILDGSLALFLIYAIVKEKHYRHFLQITLCVCELYGDWMTFFPEWLIGSPNLSTNNWLYCWVYLVFFNGVWVLIPGLLLWQSWVELKKMHQKGTSSGKKFQ</sequence>
<evidence type="ECO:0000256" key="1">
    <source>
        <dbReference type="ARBA" id="ARBA00004141"/>
    </source>
</evidence>
<keyword evidence="3 6" id="KW-0812">Transmembrane</keyword>
<dbReference type="Pfam" id="PF05241">
    <property type="entry name" value="EBP"/>
    <property type="match status" value="1"/>
</dbReference>
<dbReference type="InterPro" id="IPR007905">
    <property type="entry name" value="EBP"/>
</dbReference>
<dbReference type="GO" id="GO:0016020">
    <property type="term" value="C:membrane"/>
    <property type="evidence" value="ECO:0007669"/>
    <property type="project" value="UniProtKB-SubCell"/>
</dbReference>
<feature type="domain" description="EXPERA" evidence="8">
    <location>
        <begin position="46"/>
        <end position="191"/>
    </location>
</feature>
<dbReference type="KEGG" id="csyr:103260679"/>
<comment type="similarity">
    <text evidence="2">Belongs to the EBP family.</text>
</comment>
<evidence type="ECO:0000256" key="3">
    <source>
        <dbReference type="ARBA" id="ARBA00022692"/>
    </source>
</evidence>
<dbReference type="RefSeq" id="XP_021568146.1">
    <property type="nucleotide sequence ID" value="XM_021712471.1"/>
</dbReference>
<dbReference type="GeneID" id="103260679"/>
<dbReference type="PANTHER" id="PTHR14207">
    <property type="entry name" value="STEROL ISOMERASE"/>
    <property type="match status" value="1"/>
</dbReference>
<dbReference type="InterPro" id="IPR033118">
    <property type="entry name" value="EXPERA"/>
</dbReference>
<gene>
    <name evidence="10" type="primary">LOC103260679</name>
</gene>
<dbReference type="AlphaFoldDB" id="A0A3Q0DY53"/>
<evidence type="ECO:0000313" key="9">
    <source>
        <dbReference type="Proteomes" id="UP000189704"/>
    </source>
</evidence>
<evidence type="ECO:0000256" key="4">
    <source>
        <dbReference type="ARBA" id="ARBA00022989"/>
    </source>
</evidence>
<feature type="transmembrane region" description="Helical" evidence="7">
    <location>
        <begin position="105"/>
        <end position="128"/>
    </location>
</feature>
<evidence type="ECO:0000256" key="7">
    <source>
        <dbReference type="SAM" id="Phobius"/>
    </source>
</evidence>
<proteinExistence type="inferred from homology"/>
<dbReference type="OrthoDB" id="58557at2759"/>